<feature type="compositionally biased region" description="Low complexity" evidence="1">
    <location>
        <begin position="198"/>
        <end position="226"/>
    </location>
</feature>
<evidence type="ECO:0000256" key="1">
    <source>
        <dbReference type="SAM" id="MobiDB-lite"/>
    </source>
</evidence>
<proteinExistence type="predicted"/>
<feature type="region of interest" description="Disordered" evidence="1">
    <location>
        <begin position="583"/>
        <end position="611"/>
    </location>
</feature>
<feature type="compositionally biased region" description="Low complexity" evidence="1">
    <location>
        <begin position="170"/>
        <end position="192"/>
    </location>
</feature>
<keyword evidence="2" id="KW-0812">Transmembrane</keyword>
<dbReference type="AlphaFoldDB" id="A0AAD5XU26"/>
<dbReference type="EMBL" id="JADGJQ010000001">
    <property type="protein sequence ID" value="KAJ3185457.1"/>
    <property type="molecule type" value="Genomic_DNA"/>
</dbReference>
<gene>
    <name evidence="3" type="ORF">HDU87_000078</name>
</gene>
<accession>A0AAD5XU26</accession>
<feature type="compositionally biased region" description="Pro residues" evidence="1">
    <location>
        <begin position="227"/>
        <end position="245"/>
    </location>
</feature>
<feature type="compositionally biased region" description="Low complexity" evidence="1">
    <location>
        <begin position="591"/>
        <end position="606"/>
    </location>
</feature>
<feature type="region of interest" description="Disordered" evidence="1">
    <location>
        <begin position="170"/>
        <end position="266"/>
    </location>
</feature>
<organism evidence="3 4">
    <name type="scientific">Geranomyces variabilis</name>
    <dbReference type="NCBI Taxonomy" id="109894"/>
    <lineage>
        <taxon>Eukaryota</taxon>
        <taxon>Fungi</taxon>
        <taxon>Fungi incertae sedis</taxon>
        <taxon>Chytridiomycota</taxon>
        <taxon>Chytridiomycota incertae sedis</taxon>
        <taxon>Chytridiomycetes</taxon>
        <taxon>Spizellomycetales</taxon>
        <taxon>Powellomycetaceae</taxon>
        <taxon>Geranomyces</taxon>
    </lineage>
</organism>
<name>A0AAD5XU26_9FUNG</name>
<feature type="transmembrane region" description="Helical" evidence="2">
    <location>
        <begin position="51"/>
        <end position="72"/>
    </location>
</feature>
<comment type="caution">
    <text evidence="3">The sequence shown here is derived from an EMBL/GenBank/DDBJ whole genome shotgun (WGS) entry which is preliminary data.</text>
</comment>
<reference evidence="3" key="1">
    <citation type="submission" date="2020-05" db="EMBL/GenBank/DDBJ databases">
        <title>Phylogenomic resolution of chytrid fungi.</title>
        <authorList>
            <person name="Stajich J.E."/>
            <person name="Amses K."/>
            <person name="Simmons R."/>
            <person name="Seto K."/>
            <person name="Myers J."/>
            <person name="Bonds A."/>
            <person name="Quandt C.A."/>
            <person name="Barry K."/>
            <person name="Liu P."/>
            <person name="Grigoriev I."/>
            <person name="Longcore J.E."/>
            <person name="James T.Y."/>
        </authorList>
    </citation>
    <scope>NUCLEOTIDE SEQUENCE</scope>
    <source>
        <strain evidence="3">JEL0379</strain>
    </source>
</reference>
<evidence type="ECO:0000313" key="4">
    <source>
        <dbReference type="Proteomes" id="UP001212152"/>
    </source>
</evidence>
<keyword evidence="2" id="KW-1133">Transmembrane helix</keyword>
<dbReference type="Proteomes" id="UP001212152">
    <property type="component" value="Unassembled WGS sequence"/>
</dbReference>
<evidence type="ECO:0000313" key="3">
    <source>
        <dbReference type="EMBL" id="KAJ3185457.1"/>
    </source>
</evidence>
<sequence>MQHVVSLRMHRSWLERASFEPRDLHPSFNRQDLKPYVEHLNEKSGKRVSPLCVYTGPVLVVFIAALLIVLAGDHLFQSCKQVEDSSFNNFSPDDIFAPPAVTSHKSVAEVYTAANGRPTTVWVTATATTGAAATQAFTGTAPSLAPAAAAPAAASNTGAAVPVTPATSANPAAAANGNTSPASAQPAAAQPANPAPANPVAANPAPANANPAPANANPAPANANPAPANPTPPANPAPANPPKNAAPPDTGHWVTGQDNARGLPDTSRCPTDVWSADYQPCLDAVNWEWAERHGLHFTISHTRRLRRRAGVAHPQPQPQATSSSSLSVEGRTVAMAATSNAANAQTYHEECESHPLPRILLAFGLILVAASIAAIVERVDMSDARGAAQKAVDDLNKRSAGSRLRWSYGEDKKTIITTHIQNGYAYTSKRTRRYPVVQLYAMTPPPQVVVVQKQRSEGLFTEEERLNAGIARLASVASSAEHASIGQPARVASVGSSSSHVPSSSLGASYATSASGASSASLAPSAVIAPPAPLASPAPYAPPASYASPALVASSGMAASPALPADAELVLKVRPTEVPQPAWATQSGMNATPPAAITEPAPAARPVSEHDMAPPYSEVWENQHS</sequence>
<keyword evidence="4" id="KW-1185">Reference proteome</keyword>
<keyword evidence="2" id="KW-0472">Membrane</keyword>
<feature type="region of interest" description="Disordered" evidence="1">
    <location>
        <begin position="307"/>
        <end position="329"/>
    </location>
</feature>
<evidence type="ECO:0000256" key="2">
    <source>
        <dbReference type="SAM" id="Phobius"/>
    </source>
</evidence>
<feature type="compositionally biased region" description="Low complexity" evidence="1">
    <location>
        <begin position="318"/>
        <end position="327"/>
    </location>
</feature>
<protein>
    <submittedName>
        <fullName evidence="3">Uncharacterized protein</fullName>
    </submittedName>
</protein>